<keyword evidence="3" id="KW-1185">Reference proteome</keyword>
<feature type="transmembrane region" description="Helical" evidence="1">
    <location>
        <begin position="418"/>
        <end position="436"/>
    </location>
</feature>
<evidence type="ECO:0000256" key="1">
    <source>
        <dbReference type="SAM" id="Phobius"/>
    </source>
</evidence>
<dbReference type="EMBL" id="JBHUOM010000001">
    <property type="protein sequence ID" value="MFD2932687.1"/>
    <property type="molecule type" value="Genomic_DNA"/>
</dbReference>
<comment type="caution">
    <text evidence="2">The sequence shown here is derived from an EMBL/GenBank/DDBJ whole genome shotgun (WGS) entry which is preliminary data.</text>
</comment>
<keyword evidence="1" id="KW-1133">Transmembrane helix</keyword>
<feature type="transmembrane region" description="Helical" evidence="1">
    <location>
        <begin position="128"/>
        <end position="144"/>
    </location>
</feature>
<sequence>MKSLLPIFLIVFLAGQLVDTTLPEALAVALSIYTFLTFIASIGETIALLECISFIASLEVLLVPAVTYWIFPASMPIESFIYFSYALPAYLAFYAGINWFINRQSERPHVSYIQAVTTYLQGKQSSSTVLLIIGLLGFIVKVFIPAAPNIVGALPAYCLFVSVFYACYSRSTYRFIRISIAASVLLAYTVWTGMFGDLFFWIMLVTIFIAAGRPDTLTIRLKTIVTIFAFTFLLLIQSIKGEYRYNTWGHQQTERNSNAQLMGELLADRLSNPEKLLNVDHAFLSFVRFNQGIMIGSAMAKVPMHEAYANGDVMLSLIYPFVPRLLWSNKPQTGGYENIRRFTTLPQYENTSINLSPLGEGYVNFGYGGVFFALFYGLLLSGIFQYILHLAKNIPSIILWLPMLYINCLTMETDLLSTWGSLVNNAIFVMLLVWSLKRIGIQL</sequence>
<feature type="transmembrane region" description="Helical" evidence="1">
    <location>
        <begin position="30"/>
        <end position="49"/>
    </location>
</feature>
<feature type="transmembrane region" description="Helical" evidence="1">
    <location>
        <begin position="217"/>
        <end position="236"/>
    </location>
</feature>
<dbReference type="RefSeq" id="WP_381496878.1">
    <property type="nucleotide sequence ID" value="NZ_JBHUOM010000001.1"/>
</dbReference>
<accession>A0ABW6ABD7</accession>
<evidence type="ECO:0008006" key="4">
    <source>
        <dbReference type="Google" id="ProtNLM"/>
    </source>
</evidence>
<name>A0ABW6ABD7_9BACT</name>
<feature type="transmembrane region" description="Helical" evidence="1">
    <location>
        <begin position="180"/>
        <end position="211"/>
    </location>
</feature>
<feature type="transmembrane region" description="Helical" evidence="1">
    <location>
        <begin position="150"/>
        <end position="168"/>
    </location>
</feature>
<feature type="transmembrane region" description="Helical" evidence="1">
    <location>
        <begin position="365"/>
        <end position="387"/>
    </location>
</feature>
<evidence type="ECO:0000313" key="3">
    <source>
        <dbReference type="Proteomes" id="UP001597512"/>
    </source>
</evidence>
<dbReference type="Proteomes" id="UP001597512">
    <property type="component" value="Unassembled WGS sequence"/>
</dbReference>
<reference evidence="3" key="1">
    <citation type="journal article" date="2019" name="Int. J. Syst. Evol. Microbiol.">
        <title>The Global Catalogue of Microorganisms (GCM) 10K type strain sequencing project: providing services to taxonomists for standard genome sequencing and annotation.</title>
        <authorList>
            <consortium name="The Broad Institute Genomics Platform"/>
            <consortium name="The Broad Institute Genome Sequencing Center for Infectious Disease"/>
            <person name="Wu L."/>
            <person name="Ma J."/>
        </authorList>
    </citation>
    <scope>NUCLEOTIDE SEQUENCE [LARGE SCALE GENOMIC DNA]</scope>
    <source>
        <strain evidence="3">KCTC 52490</strain>
    </source>
</reference>
<keyword evidence="1" id="KW-0472">Membrane</keyword>
<protein>
    <recommendedName>
        <fullName evidence="4">Oligosaccharide repeat unit polymerase</fullName>
    </recommendedName>
</protein>
<organism evidence="2 3">
    <name type="scientific">Spirosoma flavum</name>
    <dbReference type="NCBI Taxonomy" id="2048557"/>
    <lineage>
        <taxon>Bacteria</taxon>
        <taxon>Pseudomonadati</taxon>
        <taxon>Bacteroidota</taxon>
        <taxon>Cytophagia</taxon>
        <taxon>Cytophagales</taxon>
        <taxon>Cytophagaceae</taxon>
        <taxon>Spirosoma</taxon>
    </lineage>
</organism>
<keyword evidence="1" id="KW-0812">Transmembrane</keyword>
<feature type="transmembrane region" description="Helical" evidence="1">
    <location>
        <begin position="80"/>
        <end position="101"/>
    </location>
</feature>
<proteinExistence type="predicted"/>
<gene>
    <name evidence="2" type="ORF">ACFS25_02795</name>
</gene>
<evidence type="ECO:0000313" key="2">
    <source>
        <dbReference type="EMBL" id="MFD2932687.1"/>
    </source>
</evidence>
<feature type="transmembrane region" description="Helical" evidence="1">
    <location>
        <begin position="56"/>
        <end position="74"/>
    </location>
</feature>